<protein>
    <submittedName>
        <fullName evidence="2">VOC family protein</fullName>
    </submittedName>
</protein>
<dbReference type="PANTHER" id="PTHR35908">
    <property type="entry name" value="HYPOTHETICAL FUSION PROTEIN"/>
    <property type="match status" value="1"/>
</dbReference>
<gene>
    <name evidence="2" type="ORF">DWV29_20920</name>
</gene>
<accession>A0A413FAG7</accession>
<reference evidence="2 3" key="1">
    <citation type="submission" date="2018-08" db="EMBL/GenBank/DDBJ databases">
        <title>A genome reference for cultivated species of the human gut microbiota.</title>
        <authorList>
            <person name="Zou Y."/>
            <person name="Xue W."/>
            <person name="Luo G."/>
        </authorList>
    </citation>
    <scope>NUCLEOTIDE SEQUENCE [LARGE SCALE GENOMIC DNA]</scope>
    <source>
        <strain evidence="2 3">AF04-15</strain>
    </source>
</reference>
<feature type="domain" description="VOC" evidence="1">
    <location>
        <begin position="4"/>
        <end position="120"/>
    </location>
</feature>
<dbReference type="InterPro" id="IPR037523">
    <property type="entry name" value="VOC_core"/>
</dbReference>
<organism evidence="2 3">
    <name type="scientific">Enterocloster asparagiformis</name>
    <dbReference type="NCBI Taxonomy" id="333367"/>
    <lineage>
        <taxon>Bacteria</taxon>
        <taxon>Bacillati</taxon>
        <taxon>Bacillota</taxon>
        <taxon>Clostridia</taxon>
        <taxon>Lachnospirales</taxon>
        <taxon>Lachnospiraceae</taxon>
        <taxon>Enterocloster</taxon>
    </lineage>
</organism>
<comment type="caution">
    <text evidence="2">The sequence shown here is derived from an EMBL/GenBank/DDBJ whole genome shotgun (WGS) entry which is preliminary data.</text>
</comment>
<dbReference type="PROSITE" id="PS51819">
    <property type="entry name" value="VOC"/>
    <property type="match status" value="1"/>
</dbReference>
<dbReference type="Proteomes" id="UP000283880">
    <property type="component" value="Unassembled WGS sequence"/>
</dbReference>
<dbReference type="InterPro" id="IPR029068">
    <property type="entry name" value="Glyas_Bleomycin-R_OHBP_Dase"/>
</dbReference>
<evidence type="ECO:0000259" key="1">
    <source>
        <dbReference type="PROSITE" id="PS51819"/>
    </source>
</evidence>
<dbReference type="InterPro" id="IPR041581">
    <property type="entry name" value="Glyoxalase_6"/>
</dbReference>
<dbReference type="AlphaFoldDB" id="A0A413FAG7"/>
<dbReference type="Pfam" id="PF18029">
    <property type="entry name" value="Glyoxalase_6"/>
    <property type="match status" value="1"/>
</dbReference>
<dbReference type="OrthoDB" id="1645442at2"/>
<dbReference type="PANTHER" id="PTHR35908:SF1">
    <property type="entry name" value="CONSERVED PROTEIN"/>
    <property type="match status" value="1"/>
</dbReference>
<evidence type="ECO:0000313" key="3">
    <source>
        <dbReference type="Proteomes" id="UP000283880"/>
    </source>
</evidence>
<dbReference type="EMBL" id="QSBM01000018">
    <property type="protein sequence ID" value="RGX25738.1"/>
    <property type="molecule type" value="Genomic_DNA"/>
</dbReference>
<dbReference type="CDD" id="cd06587">
    <property type="entry name" value="VOC"/>
    <property type="match status" value="1"/>
</dbReference>
<sequence length="122" mass="13849">MIKEIAGFAYDCKNADALADFYVELLGWEKILSGNGWAGLRSPQGWIFAFQEIEDYVPPIWPWEIGKQQQMAHIDFLVENLDEAVSHALKCGAIKSEVQYFETSTTMFDPEGHPFCLSTVKQ</sequence>
<proteinExistence type="predicted"/>
<dbReference type="Gene3D" id="3.10.180.10">
    <property type="entry name" value="2,3-Dihydroxybiphenyl 1,2-Dioxygenase, domain 1"/>
    <property type="match status" value="1"/>
</dbReference>
<name>A0A413FAG7_9FIRM</name>
<evidence type="ECO:0000313" key="2">
    <source>
        <dbReference type="EMBL" id="RGX25738.1"/>
    </source>
</evidence>
<dbReference type="SUPFAM" id="SSF54593">
    <property type="entry name" value="Glyoxalase/Bleomycin resistance protein/Dihydroxybiphenyl dioxygenase"/>
    <property type="match status" value="1"/>
</dbReference>